<gene>
    <name evidence="1" type="ORF">PFR001_LOCUS4488</name>
</gene>
<sequence length="214" mass="24060">MELDLLPGESRGYWKYHAPTKWFRQAKASGKVNNDHANLLFDTGAEISILDIAFARKVGCQIDESERQECIGNEESVYTTEGRTRIKVTLNGNLVYIFKVWVGPMVGQDAILGMDFMVPAGIRLDLADGTLCLPDEVRVQLTGRRTLYNTRVSDVKLGRYVQISVGGCTEVPLKRSTSEQWKLWVTRGERWVTTMIQGIGRRLILKITNVALAP</sequence>
<evidence type="ECO:0008006" key="3">
    <source>
        <dbReference type="Google" id="ProtNLM"/>
    </source>
</evidence>
<dbReference type="Pfam" id="PF13975">
    <property type="entry name" value="gag-asp_proteas"/>
    <property type="match status" value="1"/>
</dbReference>
<proteinExistence type="predicted"/>
<organism evidence="1 2">
    <name type="scientific">Peronospora farinosa</name>
    <dbReference type="NCBI Taxonomy" id="134698"/>
    <lineage>
        <taxon>Eukaryota</taxon>
        <taxon>Sar</taxon>
        <taxon>Stramenopiles</taxon>
        <taxon>Oomycota</taxon>
        <taxon>Peronosporomycetes</taxon>
        <taxon>Peronosporales</taxon>
        <taxon>Peronosporaceae</taxon>
        <taxon>Peronospora</taxon>
    </lineage>
</organism>
<dbReference type="Proteomes" id="UP001157938">
    <property type="component" value="Unassembled WGS sequence"/>
</dbReference>
<accession>A0ABN8C7C2</accession>
<dbReference type="Gene3D" id="2.40.70.10">
    <property type="entry name" value="Acid Proteases"/>
    <property type="match status" value="1"/>
</dbReference>
<dbReference type="CDD" id="cd00303">
    <property type="entry name" value="retropepsin_like"/>
    <property type="match status" value="1"/>
</dbReference>
<reference evidence="1 2" key="1">
    <citation type="submission" date="2021-11" db="EMBL/GenBank/DDBJ databases">
        <authorList>
            <person name="Islam A."/>
            <person name="Islam S."/>
            <person name="Flora M.S."/>
            <person name="Rahman M."/>
            <person name="Ziaur R.M."/>
            <person name="Epstein J.H."/>
            <person name="Hassan M."/>
            <person name="Klassen M."/>
            <person name="Woodard K."/>
            <person name="Webb A."/>
            <person name="Webby R.J."/>
            <person name="El Zowalaty M.E."/>
        </authorList>
    </citation>
    <scope>NUCLEOTIDE SEQUENCE [LARGE SCALE GENOMIC DNA]</scope>
    <source>
        <strain evidence="1">Pf1</strain>
    </source>
</reference>
<evidence type="ECO:0000313" key="1">
    <source>
        <dbReference type="EMBL" id="CAH0489044.1"/>
    </source>
</evidence>
<dbReference type="InterPro" id="IPR021109">
    <property type="entry name" value="Peptidase_aspartic_dom_sf"/>
</dbReference>
<keyword evidence="2" id="KW-1185">Reference proteome</keyword>
<protein>
    <recommendedName>
        <fullName evidence="3">Peptidase A2 domain-containing protein</fullName>
    </recommendedName>
</protein>
<dbReference type="SUPFAM" id="SSF50630">
    <property type="entry name" value="Acid proteases"/>
    <property type="match status" value="1"/>
</dbReference>
<comment type="caution">
    <text evidence="1">The sequence shown here is derived from an EMBL/GenBank/DDBJ whole genome shotgun (WGS) entry which is preliminary data.</text>
</comment>
<evidence type="ECO:0000313" key="2">
    <source>
        <dbReference type="Proteomes" id="UP001157938"/>
    </source>
</evidence>
<name>A0ABN8C7C2_9STRA</name>
<dbReference type="EMBL" id="CAKLBC010000960">
    <property type="protein sequence ID" value="CAH0489044.1"/>
    <property type="molecule type" value="Genomic_DNA"/>
</dbReference>